<keyword evidence="2" id="KW-1185">Reference proteome</keyword>
<sequence>MAEGSEKKEIKITELSAGLLWGTGFQISTDSKINYINTLLLVGFDSVSLGIFSEAGDMIKVLKNIDKNNSHTKILVTAQSLPAVDAASKYPEIDSVILASASATKSEYFAQNPDAVLIELKEGGCQSFTVSMFNPGAQLKCPSTMQIINLLAATKSPHGLRLLNFETAWNIGKKIFSP</sequence>
<organism evidence="1 2">
    <name type="scientific">Cruoricaptor ignavus</name>
    <dbReference type="NCBI Taxonomy" id="1118202"/>
    <lineage>
        <taxon>Bacteria</taxon>
        <taxon>Pseudomonadati</taxon>
        <taxon>Bacteroidota</taxon>
        <taxon>Flavobacteriia</taxon>
        <taxon>Flavobacteriales</taxon>
        <taxon>Weeksellaceae</taxon>
        <taxon>Cruoricaptor</taxon>
    </lineage>
</organism>
<evidence type="ECO:0000313" key="1">
    <source>
        <dbReference type="EMBL" id="SHI41819.1"/>
    </source>
</evidence>
<dbReference type="OrthoDB" id="9784013at2"/>
<evidence type="ECO:0000313" key="2">
    <source>
        <dbReference type="Proteomes" id="UP000184335"/>
    </source>
</evidence>
<dbReference type="STRING" id="1118202.SAMN05443429_101471"/>
<dbReference type="EMBL" id="FQYI01000001">
    <property type="protein sequence ID" value="SHI41819.1"/>
    <property type="molecule type" value="Genomic_DNA"/>
</dbReference>
<dbReference type="AlphaFoldDB" id="A0A1M6AZ91"/>
<gene>
    <name evidence="1" type="ORF">SAMN05443429_101471</name>
</gene>
<accession>A0A1M6AZ91</accession>
<protein>
    <submittedName>
        <fullName evidence="1">Uncharacterized protein</fullName>
    </submittedName>
</protein>
<proteinExistence type="predicted"/>
<reference evidence="1 2" key="1">
    <citation type="submission" date="2016-11" db="EMBL/GenBank/DDBJ databases">
        <authorList>
            <person name="Jaros S."/>
            <person name="Januszkiewicz K."/>
            <person name="Wedrychowicz H."/>
        </authorList>
    </citation>
    <scope>NUCLEOTIDE SEQUENCE [LARGE SCALE GENOMIC DNA]</scope>
    <source>
        <strain evidence="1 2">DSM 25479</strain>
    </source>
</reference>
<name>A0A1M6AZ91_9FLAO</name>
<dbReference type="Proteomes" id="UP000184335">
    <property type="component" value="Unassembled WGS sequence"/>
</dbReference>